<dbReference type="WBParaSite" id="PgR092_g011_t01">
    <property type="protein sequence ID" value="PgR092_g011_t01"/>
    <property type="gene ID" value="PgR092_g011"/>
</dbReference>
<dbReference type="SMART" id="SM00360">
    <property type="entry name" value="RRM"/>
    <property type="match status" value="1"/>
</dbReference>
<evidence type="ECO:0000256" key="1">
    <source>
        <dbReference type="ARBA" id="ARBA00004123"/>
    </source>
</evidence>
<feature type="compositionally biased region" description="Basic and acidic residues" evidence="6">
    <location>
        <begin position="654"/>
        <end position="669"/>
    </location>
</feature>
<protein>
    <submittedName>
        <fullName evidence="10 11">Uncharacterized protein</fullName>
    </submittedName>
</protein>
<dbReference type="PANTHER" id="PTHR15683">
    <property type="entry name" value="SCAFFOLD ATTACHMENT FACTOR B-RELATED"/>
    <property type="match status" value="1"/>
</dbReference>
<feature type="compositionally biased region" description="Low complexity" evidence="6">
    <location>
        <begin position="801"/>
        <end position="811"/>
    </location>
</feature>
<evidence type="ECO:0000256" key="6">
    <source>
        <dbReference type="SAM" id="MobiDB-lite"/>
    </source>
</evidence>
<dbReference type="PROSITE" id="PS50800">
    <property type="entry name" value="SAP"/>
    <property type="match status" value="1"/>
</dbReference>
<feature type="compositionally biased region" description="Polar residues" evidence="6">
    <location>
        <begin position="789"/>
        <end position="798"/>
    </location>
</feature>
<organism evidence="9 10">
    <name type="scientific">Parascaris univalens</name>
    <name type="common">Nematode worm</name>
    <dbReference type="NCBI Taxonomy" id="6257"/>
    <lineage>
        <taxon>Eukaryota</taxon>
        <taxon>Metazoa</taxon>
        <taxon>Ecdysozoa</taxon>
        <taxon>Nematoda</taxon>
        <taxon>Chromadorea</taxon>
        <taxon>Rhabditida</taxon>
        <taxon>Spirurina</taxon>
        <taxon>Ascaridomorpha</taxon>
        <taxon>Ascaridoidea</taxon>
        <taxon>Ascarididae</taxon>
        <taxon>Parascaris</taxon>
    </lineage>
</organism>
<dbReference type="SUPFAM" id="SSF54928">
    <property type="entry name" value="RNA-binding domain, RBD"/>
    <property type="match status" value="1"/>
</dbReference>
<feature type="compositionally biased region" description="Basic and acidic residues" evidence="6">
    <location>
        <begin position="378"/>
        <end position="413"/>
    </location>
</feature>
<comment type="subcellular location">
    <subcellularLocation>
        <location evidence="1">Nucleus</location>
    </subcellularLocation>
</comment>
<dbReference type="InterPro" id="IPR036361">
    <property type="entry name" value="SAP_dom_sf"/>
</dbReference>
<dbReference type="InterPro" id="IPR035979">
    <property type="entry name" value="RBD_domain_sf"/>
</dbReference>
<dbReference type="GO" id="GO:0006357">
    <property type="term" value="P:regulation of transcription by RNA polymerase II"/>
    <property type="evidence" value="ECO:0007669"/>
    <property type="project" value="TreeGrafter"/>
</dbReference>
<dbReference type="InterPro" id="IPR003034">
    <property type="entry name" value="SAP_dom"/>
</dbReference>
<feature type="domain" description="RRM" evidence="7">
    <location>
        <begin position="268"/>
        <end position="346"/>
    </location>
</feature>
<dbReference type="Proteomes" id="UP000887569">
    <property type="component" value="Unplaced"/>
</dbReference>
<dbReference type="SMART" id="SM00513">
    <property type="entry name" value="SAP"/>
    <property type="match status" value="1"/>
</dbReference>
<keyword evidence="3" id="KW-0539">Nucleus</keyword>
<feature type="compositionally biased region" description="Low complexity" evidence="6">
    <location>
        <begin position="831"/>
        <end position="845"/>
    </location>
</feature>
<feature type="compositionally biased region" description="Basic and acidic residues" evidence="6">
    <location>
        <begin position="215"/>
        <end position="224"/>
    </location>
</feature>
<reference evidence="10 11" key="1">
    <citation type="submission" date="2022-11" db="UniProtKB">
        <authorList>
            <consortium name="WormBaseParasite"/>
        </authorList>
    </citation>
    <scope>IDENTIFICATION</scope>
</reference>
<evidence type="ECO:0000256" key="4">
    <source>
        <dbReference type="PROSITE-ProRule" id="PRU00176"/>
    </source>
</evidence>
<feature type="coiled-coil region" evidence="5">
    <location>
        <begin position="577"/>
        <end position="620"/>
    </location>
</feature>
<evidence type="ECO:0000313" key="9">
    <source>
        <dbReference type="Proteomes" id="UP000887569"/>
    </source>
</evidence>
<feature type="region of interest" description="Disordered" evidence="6">
    <location>
        <begin position="344"/>
        <end position="471"/>
    </location>
</feature>
<accession>A0A915C6T5</accession>
<keyword evidence="5" id="KW-0175">Coiled coil</keyword>
<dbReference type="PROSITE" id="PS50102">
    <property type="entry name" value="RRM"/>
    <property type="match status" value="1"/>
</dbReference>
<name>A0A915C6T5_PARUN</name>
<dbReference type="Gene3D" id="1.10.720.30">
    <property type="entry name" value="SAP domain"/>
    <property type="match status" value="1"/>
</dbReference>
<dbReference type="GO" id="GO:0005634">
    <property type="term" value="C:nucleus"/>
    <property type="evidence" value="ECO:0007669"/>
    <property type="project" value="UniProtKB-SubCell"/>
</dbReference>
<dbReference type="InterPro" id="IPR051738">
    <property type="entry name" value="SAF_Modulators"/>
</dbReference>
<evidence type="ECO:0000313" key="11">
    <source>
        <dbReference type="WBParaSite" id="PgR092_g011_t03"/>
    </source>
</evidence>
<dbReference type="Gene3D" id="3.30.70.330">
    <property type="match status" value="1"/>
</dbReference>
<dbReference type="WBParaSite" id="PgR092_g011_t03">
    <property type="protein sequence ID" value="PgR092_g011_t03"/>
    <property type="gene ID" value="PgR092_g011"/>
</dbReference>
<dbReference type="InterPro" id="IPR000504">
    <property type="entry name" value="RRM_dom"/>
</dbReference>
<feature type="region of interest" description="Disordered" evidence="6">
    <location>
        <begin position="783"/>
        <end position="849"/>
    </location>
</feature>
<evidence type="ECO:0000256" key="2">
    <source>
        <dbReference type="ARBA" id="ARBA00022884"/>
    </source>
</evidence>
<feature type="compositionally biased region" description="Basic and acidic residues" evidence="6">
    <location>
        <begin position="678"/>
        <end position="713"/>
    </location>
</feature>
<feature type="domain" description="SAP" evidence="8">
    <location>
        <begin position="20"/>
        <end position="54"/>
    </location>
</feature>
<evidence type="ECO:0000256" key="5">
    <source>
        <dbReference type="SAM" id="Coils"/>
    </source>
</evidence>
<dbReference type="Pfam" id="PF00076">
    <property type="entry name" value="RRM_1"/>
    <property type="match status" value="1"/>
</dbReference>
<evidence type="ECO:0000256" key="3">
    <source>
        <dbReference type="ARBA" id="ARBA00023242"/>
    </source>
</evidence>
<feature type="compositionally biased region" description="Acidic residues" evidence="6">
    <location>
        <begin position="137"/>
        <end position="172"/>
    </location>
</feature>
<dbReference type="Pfam" id="PF02037">
    <property type="entry name" value="SAP"/>
    <property type="match status" value="1"/>
</dbReference>
<feature type="compositionally biased region" description="Basic and acidic residues" evidence="6">
    <location>
        <begin position="184"/>
        <end position="207"/>
    </location>
</feature>
<evidence type="ECO:0000259" key="8">
    <source>
        <dbReference type="PROSITE" id="PS50800"/>
    </source>
</evidence>
<sequence length="871" mass="95771">MSDTGDSSTKGQTHSRMVTLSDLRVFELKQELEKRGLDKNGIKLALIERLEAALRDEGNDPQEFLFPIADYGRGAAPVKAVPAVDEVTKEVNEKKVEETAEMLVDEVTNEDGGGPIGEGQALLIDDGSGEGEKPVIELDDEDGKNDVDTGEAEEAGPEMEQEPEPEQEDEKELLEPAMEVESVEDVRKDNGKSDIESGSGKRETVDDKEADEMGDAGKMEKKEEMEMEGTGNEERDKEHISEETKKYNAKAHIVSSSKTASTIKKTSNSLWIKGLGAETKAADLKAIFAKCGRVVTAKIFTRRQQPSSTCFGFVTMVDTAAAEECIRLFNKTHINGHLVSVERADHSSMPSVKPGQKKSTSVAAGPSTVSSSPAATKEPTKNGEKVVEKRKSELKADKTEKHSEKKSGEEMKRSSSSTSKPPSKSKKSPVEAPSKTDSEKARSSRETSKTHKQHSPPVFRKGRRVFERPTLHRTVRGGIASRKPARIAVAARGGSSYRGSFATSRARGGSRGGRILMSTRGRPLVSSVGRYERGSSLRHPSLGGRIGRPSIHDSYRDIPRRSVEAASWERREMMSMMRRREEEFRLKEEELKLQRERERIKFERERIERERLELEQLRQVAAMSGSITGSSSAAMMMPQSRRSHGAYDEIDISSGRRGERSRSGTERSSSRHVAAYARGDRRESSRDDDMRARGHLRRADTERDRDRSRHVMRDPYGYGSSGVHGSRDYERPRRSNSYGRHAGESGHSGAASYGSHYGGMAPSRMGGGGDASGGWVSMGGGMSSGDACTESSSRDYGTSSGGWMQSSSQMQGGVGGSAAWRPSQQHSGDWSTSTSSGYGSHGTHSSYEKPYEKTYDKYDTYASSKYSSRRY</sequence>
<feature type="region of interest" description="Disordered" evidence="6">
    <location>
        <begin position="628"/>
        <end position="750"/>
    </location>
</feature>
<keyword evidence="9" id="KW-1185">Reference proteome</keyword>
<dbReference type="AlphaFoldDB" id="A0A915C6T5"/>
<dbReference type="CDD" id="cd12417">
    <property type="entry name" value="RRM_SAFB_like"/>
    <property type="match status" value="1"/>
</dbReference>
<keyword evidence="2 4" id="KW-0694">RNA-binding</keyword>
<dbReference type="GO" id="GO:0050684">
    <property type="term" value="P:regulation of mRNA processing"/>
    <property type="evidence" value="ECO:0007669"/>
    <property type="project" value="TreeGrafter"/>
</dbReference>
<dbReference type="SUPFAM" id="SSF68906">
    <property type="entry name" value="SAP domain"/>
    <property type="match status" value="1"/>
</dbReference>
<feature type="region of interest" description="Disordered" evidence="6">
    <location>
        <begin position="107"/>
        <end position="242"/>
    </location>
</feature>
<dbReference type="GO" id="GO:0003723">
    <property type="term" value="F:RNA binding"/>
    <property type="evidence" value="ECO:0007669"/>
    <property type="project" value="UniProtKB-UniRule"/>
</dbReference>
<dbReference type="InterPro" id="IPR012677">
    <property type="entry name" value="Nucleotide-bd_a/b_plait_sf"/>
</dbReference>
<evidence type="ECO:0000313" key="10">
    <source>
        <dbReference type="WBParaSite" id="PgR092_g011_t01"/>
    </source>
</evidence>
<feature type="compositionally biased region" description="Polar residues" evidence="6">
    <location>
        <begin position="357"/>
        <end position="374"/>
    </location>
</feature>
<dbReference type="PANTHER" id="PTHR15683:SF8">
    <property type="entry name" value="SCAFFOLD ATTACHMENT FACTOR B, ISOFORM B"/>
    <property type="match status" value="1"/>
</dbReference>
<evidence type="ECO:0000259" key="7">
    <source>
        <dbReference type="PROSITE" id="PS50102"/>
    </source>
</evidence>
<feature type="compositionally biased region" description="Basic and acidic residues" evidence="6">
    <location>
        <begin position="232"/>
        <end position="242"/>
    </location>
</feature>
<feature type="compositionally biased region" description="Basic and acidic residues" evidence="6">
    <location>
        <begin position="434"/>
        <end position="449"/>
    </location>
</feature>
<dbReference type="GO" id="GO:0043565">
    <property type="term" value="F:sequence-specific DNA binding"/>
    <property type="evidence" value="ECO:0007669"/>
    <property type="project" value="TreeGrafter"/>
</dbReference>
<proteinExistence type="predicted"/>